<accession>A0A1G5Q7S6</accession>
<dbReference type="InterPro" id="IPR019874">
    <property type="entry name" value="RF_methyltr_PrmC"/>
</dbReference>
<evidence type="ECO:0000313" key="8">
    <source>
        <dbReference type="EMBL" id="SCZ57893.1"/>
    </source>
</evidence>
<evidence type="ECO:0000259" key="7">
    <source>
        <dbReference type="Pfam" id="PF17827"/>
    </source>
</evidence>
<keyword evidence="9" id="KW-1185">Reference proteome</keyword>
<dbReference type="GO" id="GO:0102559">
    <property type="term" value="F:peptide chain release factor N(5)-glutamine methyltransferase activity"/>
    <property type="evidence" value="ECO:0007669"/>
    <property type="project" value="UniProtKB-EC"/>
</dbReference>
<dbReference type="HAMAP" id="MF_02126">
    <property type="entry name" value="RF_methyltr_PrmC"/>
    <property type="match status" value="1"/>
</dbReference>
<name>A0A1G5Q7S6_9GAMM</name>
<dbReference type="AlphaFoldDB" id="A0A1G5Q7S6"/>
<dbReference type="EMBL" id="FMWD01000004">
    <property type="protein sequence ID" value="SCZ57893.1"/>
    <property type="molecule type" value="Genomic_DNA"/>
</dbReference>
<dbReference type="PANTHER" id="PTHR18895">
    <property type="entry name" value="HEMK METHYLTRANSFERASE"/>
    <property type="match status" value="1"/>
</dbReference>
<dbReference type="InterPro" id="IPR040758">
    <property type="entry name" value="PrmC_N"/>
</dbReference>
<dbReference type="EC" id="2.1.1.297" evidence="5"/>
<feature type="binding site" evidence="5">
    <location>
        <begin position="185"/>
        <end position="188"/>
    </location>
    <ligand>
        <name>substrate</name>
    </ligand>
</feature>
<comment type="function">
    <text evidence="5">Methylates the class 1 translation termination release factors RF1/PrfA and RF2/PrfB on the glutamine residue of the universally conserved GGQ motif.</text>
</comment>
<feature type="binding site" evidence="5">
    <location>
        <position position="170"/>
    </location>
    <ligand>
        <name>S-adenosyl-L-methionine</name>
        <dbReference type="ChEBI" id="CHEBI:59789"/>
    </ligand>
</feature>
<dbReference type="InterPro" id="IPR029063">
    <property type="entry name" value="SAM-dependent_MTases_sf"/>
</dbReference>
<dbReference type="PANTHER" id="PTHR18895:SF74">
    <property type="entry name" value="MTRF1L RELEASE FACTOR GLUTAMINE METHYLTRANSFERASE"/>
    <property type="match status" value="1"/>
</dbReference>
<dbReference type="InterPro" id="IPR004556">
    <property type="entry name" value="HemK-like"/>
</dbReference>
<keyword evidence="2 5" id="KW-0808">Transferase</keyword>
<feature type="domain" description="Release factor glutamine methyltransferase N-terminal" evidence="7">
    <location>
        <begin position="6"/>
        <end position="74"/>
    </location>
</feature>
<evidence type="ECO:0000256" key="2">
    <source>
        <dbReference type="ARBA" id="ARBA00022679"/>
    </source>
</evidence>
<dbReference type="Gene3D" id="1.10.8.10">
    <property type="entry name" value="DNA helicase RuvA subunit, C-terminal domain"/>
    <property type="match status" value="1"/>
</dbReference>
<reference evidence="8 9" key="1">
    <citation type="submission" date="2016-10" db="EMBL/GenBank/DDBJ databases">
        <authorList>
            <person name="de Groot N.N."/>
        </authorList>
    </citation>
    <scope>NUCLEOTIDE SEQUENCE [LARGE SCALE GENOMIC DNA]</scope>
    <source>
        <strain evidence="8 9">HLD2</strain>
    </source>
</reference>
<dbReference type="NCBIfam" id="TIGR03534">
    <property type="entry name" value="RF_mod_PrmC"/>
    <property type="match status" value="1"/>
</dbReference>
<evidence type="ECO:0000256" key="1">
    <source>
        <dbReference type="ARBA" id="ARBA00022603"/>
    </source>
</evidence>
<dbReference type="NCBIfam" id="TIGR00536">
    <property type="entry name" value="hemK_fam"/>
    <property type="match status" value="1"/>
</dbReference>
<dbReference type="Gene3D" id="3.40.50.150">
    <property type="entry name" value="Vaccinia Virus protein VP39"/>
    <property type="match status" value="1"/>
</dbReference>
<dbReference type="SUPFAM" id="SSF53335">
    <property type="entry name" value="S-adenosyl-L-methionine-dependent methyltransferases"/>
    <property type="match status" value="1"/>
</dbReference>
<dbReference type="Proteomes" id="UP000199648">
    <property type="component" value="Unassembled WGS sequence"/>
</dbReference>
<protein>
    <recommendedName>
        <fullName evidence="5">Release factor glutamine methyltransferase</fullName>
        <shortName evidence="5">RF MTase</shortName>
        <ecNumber evidence="5">2.1.1.297</ecNumber>
    </recommendedName>
    <alternativeName>
        <fullName evidence="5">N5-glutamine methyltransferase PrmC</fullName>
    </alternativeName>
    <alternativeName>
        <fullName evidence="5">Protein-(glutamine-N5) MTase PrmC</fullName>
    </alternativeName>
    <alternativeName>
        <fullName evidence="5">Protein-glutamine N-methyltransferase PrmC</fullName>
    </alternativeName>
</protein>
<dbReference type="PROSITE" id="PS00092">
    <property type="entry name" value="N6_MTASE"/>
    <property type="match status" value="1"/>
</dbReference>
<dbReference type="InterPro" id="IPR007848">
    <property type="entry name" value="Small_mtfrase_dom"/>
</dbReference>
<dbReference type="InterPro" id="IPR050320">
    <property type="entry name" value="N5-glutamine_MTase"/>
</dbReference>
<dbReference type="InterPro" id="IPR002052">
    <property type="entry name" value="DNA_methylase_N6_adenine_CS"/>
</dbReference>
<comment type="catalytic activity">
    <reaction evidence="4 5">
        <text>L-glutaminyl-[peptide chain release factor] + S-adenosyl-L-methionine = N(5)-methyl-L-glutaminyl-[peptide chain release factor] + S-adenosyl-L-homocysteine + H(+)</text>
        <dbReference type="Rhea" id="RHEA:42896"/>
        <dbReference type="Rhea" id="RHEA-COMP:10271"/>
        <dbReference type="Rhea" id="RHEA-COMP:10272"/>
        <dbReference type="ChEBI" id="CHEBI:15378"/>
        <dbReference type="ChEBI" id="CHEBI:30011"/>
        <dbReference type="ChEBI" id="CHEBI:57856"/>
        <dbReference type="ChEBI" id="CHEBI:59789"/>
        <dbReference type="ChEBI" id="CHEBI:61891"/>
        <dbReference type="EC" id="2.1.1.297"/>
    </reaction>
</comment>
<feature type="domain" description="Methyltransferase small" evidence="6">
    <location>
        <begin position="105"/>
        <end position="191"/>
    </location>
</feature>
<dbReference type="CDD" id="cd02440">
    <property type="entry name" value="AdoMet_MTases"/>
    <property type="match status" value="1"/>
</dbReference>
<evidence type="ECO:0000256" key="3">
    <source>
        <dbReference type="ARBA" id="ARBA00022691"/>
    </source>
</evidence>
<evidence type="ECO:0000256" key="4">
    <source>
        <dbReference type="ARBA" id="ARBA00048391"/>
    </source>
</evidence>
<feature type="binding site" evidence="5">
    <location>
        <position position="142"/>
    </location>
    <ligand>
        <name>S-adenosyl-L-methionine</name>
        <dbReference type="ChEBI" id="CHEBI:59789"/>
    </ligand>
</feature>
<dbReference type="STRING" id="415747.SAMN03097708_01536"/>
<dbReference type="GO" id="GO:0032259">
    <property type="term" value="P:methylation"/>
    <property type="evidence" value="ECO:0007669"/>
    <property type="project" value="UniProtKB-KW"/>
</dbReference>
<dbReference type="FunFam" id="1.10.8.10:FF:000032">
    <property type="entry name" value="Release factor glutamine methyltransferase"/>
    <property type="match status" value="1"/>
</dbReference>
<dbReference type="OrthoDB" id="9800643at2"/>
<dbReference type="Pfam" id="PF05175">
    <property type="entry name" value="MTS"/>
    <property type="match status" value="1"/>
</dbReference>
<evidence type="ECO:0000259" key="6">
    <source>
        <dbReference type="Pfam" id="PF05175"/>
    </source>
</evidence>
<evidence type="ECO:0000256" key="5">
    <source>
        <dbReference type="HAMAP-Rule" id="MF_02126"/>
    </source>
</evidence>
<organism evidence="8 9">
    <name type="scientific">Thiohalomonas denitrificans</name>
    <dbReference type="NCBI Taxonomy" id="415747"/>
    <lineage>
        <taxon>Bacteria</taxon>
        <taxon>Pseudomonadati</taxon>
        <taxon>Pseudomonadota</taxon>
        <taxon>Gammaproteobacteria</taxon>
        <taxon>Thiohalomonadales</taxon>
        <taxon>Thiohalomonadaceae</taxon>
        <taxon>Thiohalomonas</taxon>
    </lineage>
</organism>
<dbReference type="Pfam" id="PF17827">
    <property type="entry name" value="PrmC_N"/>
    <property type="match status" value="1"/>
</dbReference>
<proteinExistence type="inferred from homology"/>
<evidence type="ECO:0000313" key="9">
    <source>
        <dbReference type="Proteomes" id="UP000199648"/>
    </source>
</evidence>
<dbReference type="RefSeq" id="WP_092994890.1">
    <property type="nucleotide sequence ID" value="NZ_FMWD01000004.1"/>
</dbReference>
<dbReference type="GO" id="GO:0003676">
    <property type="term" value="F:nucleic acid binding"/>
    <property type="evidence" value="ECO:0007669"/>
    <property type="project" value="InterPro"/>
</dbReference>
<dbReference type="FunFam" id="3.40.50.150:FF:000053">
    <property type="entry name" value="Release factor glutamine methyltransferase"/>
    <property type="match status" value="1"/>
</dbReference>
<feature type="binding site" evidence="5">
    <location>
        <position position="185"/>
    </location>
    <ligand>
        <name>S-adenosyl-L-methionine</name>
        <dbReference type="ChEBI" id="CHEBI:59789"/>
    </ligand>
</feature>
<comment type="similarity">
    <text evidence="5">Belongs to the protein N5-glutamine methyltransferase family. PrmC subfamily.</text>
</comment>
<sequence>MPTIAEALKEAAKRLADHDTGRLDAEVLLGHVLGRGRTHLYTWPEQRLSEEQADRFEACIRRRAAGQPIAHLTGHREFWDLDLQVTPDTLIPRPETELLLEAALARIPADAEWRLADLGTGSGAIALALASERPKCRVVAVDRSVPALAVARSNAERAGLVNVQWLTGSWFEPLGEDRFRLIVSNPPYVREGDPCLLEGDVRFEPRTALTSGSDGLDAIRRLVTGAPPHLEAGGWLLLEHGFDQGSAVRQLLDNAGFANVFTERDLSGQERISGGQMEKPS</sequence>
<keyword evidence="1 5" id="KW-0489">Methyltransferase</keyword>
<keyword evidence="3 5" id="KW-0949">S-adenosyl-L-methionine</keyword>
<feature type="binding site" evidence="5">
    <location>
        <begin position="119"/>
        <end position="123"/>
    </location>
    <ligand>
        <name>S-adenosyl-L-methionine</name>
        <dbReference type="ChEBI" id="CHEBI:59789"/>
    </ligand>
</feature>
<gene>
    <name evidence="5" type="primary">prmC</name>
    <name evidence="8" type="ORF">SAMN03097708_01536</name>
</gene>